<evidence type="ECO:0000259" key="4">
    <source>
        <dbReference type="PROSITE" id="PS51082"/>
    </source>
</evidence>
<feature type="compositionally biased region" description="Polar residues" evidence="3">
    <location>
        <begin position="510"/>
        <end position="525"/>
    </location>
</feature>
<gene>
    <name evidence="5" type="ORF">H257_04642</name>
</gene>
<dbReference type="VEuPathDB" id="FungiDB:H257_04642"/>
<dbReference type="Gene3D" id="1.20.5.340">
    <property type="match status" value="1"/>
</dbReference>
<dbReference type="EMBL" id="KI913121">
    <property type="protein sequence ID" value="ETV82865.1"/>
    <property type="molecule type" value="Genomic_DNA"/>
</dbReference>
<dbReference type="GO" id="GO:0032456">
    <property type="term" value="P:endocytic recycling"/>
    <property type="evidence" value="ECO:0007669"/>
    <property type="project" value="TreeGrafter"/>
</dbReference>
<dbReference type="GO" id="GO:0043014">
    <property type="term" value="F:alpha-tubulin binding"/>
    <property type="evidence" value="ECO:0007669"/>
    <property type="project" value="InterPro"/>
</dbReference>
<dbReference type="PANTHER" id="PTHR23331:SF1">
    <property type="entry name" value="WASH COMPLEX SUBUNIT 1"/>
    <property type="match status" value="1"/>
</dbReference>
<accession>W4GSZ9</accession>
<name>W4GSZ9_APHAT</name>
<feature type="region of interest" description="Disordered" evidence="3">
    <location>
        <begin position="306"/>
        <end position="585"/>
    </location>
</feature>
<dbReference type="InterPro" id="IPR003124">
    <property type="entry name" value="WH2_dom"/>
</dbReference>
<dbReference type="GO" id="GO:0006887">
    <property type="term" value="P:exocytosis"/>
    <property type="evidence" value="ECO:0007669"/>
    <property type="project" value="TreeGrafter"/>
</dbReference>
<reference evidence="5" key="1">
    <citation type="submission" date="2013-12" db="EMBL/GenBank/DDBJ databases">
        <title>The Genome Sequence of Aphanomyces astaci APO3.</title>
        <authorList>
            <consortium name="The Broad Institute Genomics Platform"/>
            <person name="Russ C."/>
            <person name="Tyler B."/>
            <person name="van West P."/>
            <person name="Dieguez-Uribeondo J."/>
            <person name="Young S.K."/>
            <person name="Zeng Q."/>
            <person name="Gargeya S."/>
            <person name="Fitzgerald M."/>
            <person name="Abouelleil A."/>
            <person name="Alvarado L."/>
            <person name="Chapman S.B."/>
            <person name="Gainer-Dewar J."/>
            <person name="Goldberg J."/>
            <person name="Griggs A."/>
            <person name="Gujja S."/>
            <person name="Hansen M."/>
            <person name="Howarth C."/>
            <person name="Imamovic A."/>
            <person name="Ireland A."/>
            <person name="Larimer J."/>
            <person name="McCowan C."/>
            <person name="Murphy C."/>
            <person name="Pearson M."/>
            <person name="Poon T.W."/>
            <person name="Priest M."/>
            <person name="Roberts A."/>
            <person name="Saif S."/>
            <person name="Shea T."/>
            <person name="Sykes S."/>
            <person name="Wortman J."/>
            <person name="Nusbaum C."/>
            <person name="Birren B."/>
        </authorList>
    </citation>
    <scope>NUCLEOTIDE SEQUENCE [LARGE SCALE GENOMIC DNA]</scope>
    <source>
        <strain evidence="5">APO3</strain>
    </source>
</reference>
<proteinExistence type="inferred from homology"/>
<feature type="compositionally biased region" description="Pro residues" evidence="3">
    <location>
        <begin position="313"/>
        <end position="324"/>
    </location>
</feature>
<dbReference type="InterPro" id="IPR028290">
    <property type="entry name" value="WASH1"/>
</dbReference>
<comment type="similarity">
    <text evidence="1">Belongs to the WASH1 family.</text>
</comment>
<dbReference type="GO" id="GO:0042147">
    <property type="term" value="P:retrograde transport, endosome to Golgi"/>
    <property type="evidence" value="ECO:0007669"/>
    <property type="project" value="TreeGrafter"/>
</dbReference>
<feature type="compositionally biased region" description="Pro residues" evidence="3">
    <location>
        <begin position="471"/>
        <end position="485"/>
    </location>
</feature>
<dbReference type="InterPro" id="IPR021854">
    <property type="entry name" value="WASH1_WAHD"/>
</dbReference>
<dbReference type="GO" id="GO:0071203">
    <property type="term" value="C:WASH complex"/>
    <property type="evidence" value="ECO:0007669"/>
    <property type="project" value="InterPro"/>
</dbReference>
<dbReference type="PROSITE" id="PS51082">
    <property type="entry name" value="WH2"/>
    <property type="match status" value="1"/>
</dbReference>
<dbReference type="GO" id="GO:0034314">
    <property type="term" value="P:Arp2/3 complex-mediated actin nucleation"/>
    <property type="evidence" value="ECO:0007669"/>
    <property type="project" value="InterPro"/>
</dbReference>
<evidence type="ECO:0000256" key="1">
    <source>
        <dbReference type="ARBA" id="ARBA00005602"/>
    </source>
</evidence>
<evidence type="ECO:0000256" key="3">
    <source>
        <dbReference type="SAM" id="MobiDB-lite"/>
    </source>
</evidence>
<evidence type="ECO:0000313" key="5">
    <source>
        <dbReference type="EMBL" id="ETV82865.1"/>
    </source>
</evidence>
<evidence type="ECO:0000256" key="2">
    <source>
        <dbReference type="ARBA" id="ARBA00023203"/>
    </source>
</evidence>
<protein>
    <recommendedName>
        <fullName evidence="4">WH2 domain-containing protein</fullName>
    </recommendedName>
</protein>
<dbReference type="GeneID" id="20806638"/>
<dbReference type="OrthoDB" id="307871at2759"/>
<dbReference type="Pfam" id="PF11945">
    <property type="entry name" value="WASH_WAHD"/>
    <property type="match status" value="1"/>
</dbReference>
<dbReference type="GO" id="GO:0005769">
    <property type="term" value="C:early endosome"/>
    <property type="evidence" value="ECO:0007669"/>
    <property type="project" value="InterPro"/>
</dbReference>
<feature type="compositionally biased region" description="Pro residues" evidence="3">
    <location>
        <begin position="345"/>
        <end position="384"/>
    </location>
</feature>
<dbReference type="GO" id="GO:0003779">
    <property type="term" value="F:actin binding"/>
    <property type="evidence" value="ECO:0007669"/>
    <property type="project" value="UniProtKB-KW"/>
</dbReference>
<keyword evidence="2" id="KW-0009">Actin-binding</keyword>
<dbReference type="RefSeq" id="XP_009827536.1">
    <property type="nucleotide sequence ID" value="XM_009829234.1"/>
</dbReference>
<feature type="compositionally biased region" description="Basic and acidic residues" evidence="3">
    <location>
        <begin position="444"/>
        <end position="456"/>
    </location>
</feature>
<dbReference type="PANTHER" id="PTHR23331">
    <property type="entry name" value="CXYORF1"/>
    <property type="match status" value="1"/>
</dbReference>
<organism evidence="5">
    <name type="scientific">Aphanomyces astaci</name>
    <name type="common">Crayfish plague agent</name>
    <dbReference type="NCBI Taxonomy" id="112090"/>
    <lineage>
        <taxon>Eukaryota</taxon>
        <taxon>Sar</taxon>
        <taxon>Stramenopiles</taxon>
        <taxon>Oomycota</taxon>
        <taxon>Saprolegniomycetes</taxon>
        <taxon>Saprolegniales</taxon>
        <taxon>Verrucalvaceae</taxon>
        <taxon>Aphanomyces</taxon>
    </lineage>
</organism>
<feature type="domain" description="WH2" evidence="4">
    <location>
        <begin position="386"/>
        <end position="405"/>
    </location>
</feature>
<dbReference type="STRING" id="112090.W4GSZ9"/>
<sequence length="585" mass="63314">MQTSQVYCVERVFEDLKKPFVVKDVVRQLIHLDSIVADVFLRIGNKVQAEKERVQAIDKRIVDCQNKVTAIIERGLSNKPTTVFSTAKYPAPPVLPATKGLYSDKPFEEHPPLAVSDSAVHFLPSEAPTPGQRAQLMAEVLDLFERVNPAMETRRAEVNMAKEGLGPLPDDIPSIGSVLLFNSGENPYQQYTSWDNLLGVDVAEEEEKQKVLAAAPDSVMNGGDGFDGTIDKGLFKPKYVPYDKSQFPDVLPGLKGVAVEYKYDNANQTSIAPSMFQDTGLPDLPQIAEFAAGPTALQPHAAEGGVVLGPTDVLPPPPPPPPPSSFDGINPPGPPAPPHDDAAGGPPPPPPPIMADPNQQQPPPPPPPANSSVDGPPPPPPEPVNPRANLLDSIRNAGLNKLRKVTDKPHTKSTSVPEQEKPPLTLADEIKLRMTRRQNALSGKQDRMEQDRDRKQFVKPVTVLKAEEVAPPQPTTFQPPPPPLADYPGHKKLPTVDMSDDGSNDGSDGTASNYGDENDVLTQIKNLKDKQKTTNPSSTQPPPVDSKNPVAQGFEQRMLGLNAANNRHRSDSLGMSEPSDWSDED</sequence>
<dbReference type="GO" id="GO:0043015">
    <property type="term" value="F:gamma-tubulin binding"/>
    <property type="evidence" value="ECO:0007669"/>
    <property type="project" value="TreeGrafter"/>
</dbReference>
<dbReference type="GO" id="GO:0005829">
    <property type="term" value="C:cytosol"/>
    <property type="evidence" value="ECO:0007669"/>
    <property type="project" value="GOC"/>
</dbReference>
<dbReference type="GO" id="GO:0055037">
    <property type="term" value="C:recycling endosome"/>
    <property type="evidence" value="ECO:0007669"/>
    <property type="project" value="TreeGrafter"/>
</dbReference>
<dbReference type="AlphaFoldDB" id="W4GSZ9"/>